<dbReference type="PROSITE" id="PS50939">
    <property type="entry name" value="CYTOCHROME_B561"/>
    <property type="match status" value="1"/>
</dbReference>
<reference evidence="12 13" key="1">
    <citation type="journal article" date="2017" name="Nat. Ecol. Evol.">
        <title>Scallop genome provides insights into evolution of bilaterian karyotype and development.</title>
        <authorList>
            <person name="Wang S."/>
            <person name="Zhang J."/>
            <person name="Jiao W."/>
            <person name="Li J."/>
            <person name="Xun X."/>
            <person name="Sun Y."/>
            <person name="Guo X."/>
            <person name="Huan P."/>
            <person name="Dong B."/>
            <person name="Zhang L."/>
            <person name="Hu X."/>
            <person name="Sun X."/>
            <person name="Wang J."/>
            <person name="Zhao C."/>
            <person name="Wang Y."/>
            <person name="Wang D."/>
            <person name="Huang X."/>
            <person name="Wang R."/>
            <person name="Lv J."/>
            <person name="Li Y."/>
            <person name="Zhang Z."/>
            <person name="Liu B."/>
            <person name="Lu W."/>
            <person name="Hui Y."/>
            <person name="Liang J."/>
            <person name="Zhou Z."/>
            <person name="Hou R."/>
            <person name="Li X."/>
            <person name="Liu Y."/>
            <person name="Li H."/>
            <person name="Ning X."/>
            <person name="Lin Y."/>
            <person name="Zhao L."/>
            <person name="Xing Q."/>
            <person name="Dou J."/>
            <person name="Li Y."/>
            <person name="Mao J."/>
            <person name="Guo H."/>
            <person name="Dou H."/>
            <person name="Li T."/>
            <person name="Mu C."/>
            <person name="Jiang W."/>
            <person name="Fu Q."/>
            <person name="Fu X."/>
            <person name="Miao Y."/>
            <person name="Liu J."/>
            <person name="Yu Q."/>
            <person name="Li R."/>
            <person name="Liao H."/>
            <person name="Li X."/>
            <person name="Kong Y."/>
            <person name="Jiang Z."/>
            <person name="Chourrout D."/>
            <person name="Li R."/>
            <person name="Bao Z."/>
        </authorList>
    </citation>
    <scope>NUCLEOTIDE SEQUENCE [LARGE SCALE GENOMIC DNA]</scope>
    <source>
        <strain evidence="12 13">PY_sf001</strain>
    </source>
</reference>
<dbReference type="AlphaFoldDB" id="A0A210QDM3"/>
<feature type="transmembrane region" description="Helical" evidence="10">
    <location>
        <begin position="562"/>
        <end position="581"/>
    </location>
</feature>
<evidence type="ECO:0000256" key="4">
    <source>
        <dbReference type="ARBA" id="ARBA00022692"/>
    </source>
</evidence>
<dbReference type="SUPFAM" id="SSF50965">
    <property type="entry name" value="Galactose oxidase, central domain"/>
    <property type="match status" value="2"/>
</dbReference>
<feature type="transmembrane region" description="Helical" evidence="10">
    <location>
        <begin position="422"/>
        <end position="448"/>
    </location>
</feature>
<name>A0A210QDM3_MIZYE</name>
<feature type="region of interest" description="Disordered" evidence="9">
    <location>
        <begin position="1"/>
        <end position="35"/>
    </location>
</feature>
<keyword evidence="2" id="KW-0880">Kelch repeat</keyword>
<sequence length="631" mass="69867">MKRNTPDTSPGPDFENSVRKKPQLSDTPPSHAHSSGHTMRMLVCFLLVLVLLTCTNGQLEWQEIASPVLSPDPRRDAGLGYDASRNQLVLFGGRPGTKDDTWIFNISSGTWRSVNTITHPAARFSFVSGLQGDYFYVSMGEGLDRLFYNDIWRFSLVTETWEELPAQKKPDHLSASQWDEKTMATMPEARYGAAGGIHSQGSSLFVHQGFSTRRYFDTFSYNVLNQSWSAEYCAGSVCNPYNPSYPHARCLHAGAMAAPHQLVVFGGCMSGGLTGGPCPSGDSWIYNSQTNSWTRIDGCPTPRVYGTMAAIPSSDGSRRLVLYGGVEELRQVLKTSVSEADEVSVLDPDGLVWYRQKATYLTSPPALRASSSMATTSTGVYMFGGILLESGDVTNDLWLLSGTAADTTTARMLPCTKHFANWILLHGIFMTFGWGGFLTWGALIARYFNAKGKLWFKFHVSFQVIGLVLATIGTVFAVLSVQSQHFMFAHGIIGIVVMLLGLLQPFNAFFRGNRPEVGQSRTLRRKIWEFIHHFSGRIAVLLALINISLGVFLAVVQTTLWALWYAYFAVLLVLVLIAEIFRGFTKEGRLHPQVRPSNDKTPEANYEVPESTGKTNYINPGYDSKISVKED</sequence>
<dbReference type="GO" id="GO:0016020">
    <property type="term" value="C:membrane"/>
    <property type="evidence" value="ECO:0007669"/>
    <property type="project" value="UniProtKB-SubCell"/>
</dbReference>
<feature type="transmembrane region" description="Helical" evidence="10">
    <location>
        <begin position="530"/>
        <end position="556"/>
    </location>
</feature>
<evidence type="ECO:0000259" key="11">
    <source>
        <dbReference type="PROSITE" id="PS50939"/>
    </source>
</evidence>
<keyword evidence="8 10" id="KW-0472">Membrane</keyword>
<keyword evidence="5" id="KW-0677">Repeat</keyword>
<feature type="domain" description="Cytochrome b561" evidence="11">
    <location>
        <begin position="383"/>
        <end position="588"/>
    </location>
</feature>
<keyword evidence="3" id="KW-0813">Transport</keyword>
<dbReference type="SMART" id="SM00665">
    <property type="entry name" value="B561"/>
    <property type="match status" value="1"/>
</dbReference>
<dbReference type="Gene3D" id="2.120.10.80">
    <property type="entry name" value="Kelch-type beta propeller"/>
    <property type="match status" value="1"/>
</dbReference>
<proteinExistence type="predicted"/>
<dbReference type="EMBL" id="NEDP02004071">
    <property type="protein sequence ID" value="OWF46840.1"/>
    <property type="molecule type" value="Genomic_DNA"/>
</dbReference>
<gene>
    <name evidence="12" type="ORF">KP79_PYT01375</name>
</gene>
<evidence type="ECO:0000256" key="1">
    <source>
        <dbReference type="ARBA" id="ARBA00004370"/>
    </source>
</evidence>
<dbReference type="InterPro" id="IPR011043">
    <property type="entry name" value="Gal_Oxase/kelch_b-propeller"/>
</dbReference>
<evidence type="ECO:0000256" key="5">
    <source>
        <dbReference type="ARBA" id="ARBA00022737"/>
    </source>
</evidence>
<evidence type="ECO:0000256" key="3">
    <source>
        <dbReference type="ARBA" id="ARBA00022448"/>
    </source>
</evidence>
<dbReference type="InterPro" id="IPR015915">
    <property type="entry name" value="Kelch-typ_b-propeller"/>
</dbReference>
<evidence type="ECO:0000256" key="9">
    <source>
        <dbReference type="SAM" id="MobiDB-lite"/>
    </source>
</evidence>
<organism evidence="12 13">
    <name type="scientific">Mizuhopecten yessoensis</name>
    <name type="common">Japanese scallop</name>
    <name type="synonym">Patinopecten yessoensis</name>
    <dbReference type="NCBI Taxonomy" id="6573"/>
    <lineage>
        <taxon>Eukaryota</taxon>
        <taxon>Metazoa</taxon>
        <taxon>Spiralia</taxon>
        <taxon>Lophotrochozoa</taxon>
        <taxon>Mollusca</taxon>
        <taxon>Bivalvia</taxon>
        <taxon>Autobranchia</taxon>
        <taxon>Pteriomorphia</taxon>
        <taxon>Pectinida</taxon>
        <taxon>Pectinoidea</taxon>
        <taxon>Pectinidae</taxon>
        <taxon>Mizuhopecten</taxon>
    </lineage>
</organism>
<dbReference type="Proteomes" id="UP000242188">
    <property type="component" value="Unassembled WGS sequence"/>
</dbReference>
<comment type="caution">
    <text evidence="12">The sequence shown here is derived from an EMBL/GenBank/DDBJ whole genome shotgun (WGS) entry which is preliminary data.</text>
</comment>
<evidence type="ECO:0000256" key="8">
    <source>
        <dbReference type="ARBA" id="ARBA00023136"/>
    </source>
</evidence>
<dbReference type="STRING" id="6573.A0A210QDM3"/>
<dbReference type="CDD" id="cd08760">
    <property type="entry name" value="Cyt_b561_FRRS1_like"/>
    <property type="match status" value="1"/>
</dbReference>
<feature type="compositionally biased region" description="Polar residues" evidence="9">
    <location>
        <begin position="24"/>
        <end position="35"/>
    </location>
</feature>
<comment type="subcellular location">
    <subcellularLocation>
        <location evidence="1">Membrane</location>
    </subcellularLocation>
</comment>
<evidence type="ECO:0000313" key="13">
    <source>
        <dbReference type="Proteomes" id="UP000242188"/>
    </source>
</evidence>
<dbReference type="PANTHER" id="PTHR46093">
    <property type="entry name" value="ACYL-COA-BINDING DOMAIN-CONTAINING PROTEIN 5"/>
    <property type="match status" value="1"/>
</dbReference>
<keyword evidence="7 10" id="KW-1133">Transmembrane helix</keyword>
<keyword evidence="4 10" id="KW-0812">Transmembrane</keyword>
<accession>A0A210QDM3</accession>
<dbReference type="Gene3D" id="1.20.120.1770">
    <property type="match status" value="1"/>
</dbReference>
<keyword evidence="13" id="KW-1185">Reference proteome</keyword>
<feature type="region of interest" description="Disordered" evidence="9">
    <location>
        <begin position="592"/>
        <end position="631"/>
    </location>
</feature>
<feature type="transmembrane region" description="Helical" evidence="10">
    <location>
        <begin position="487"/>
        <end position="510"/>
    </location>
</feature>
<evidence type="ECO:0000256" key="7">
    <source>
        <dbReference type="ARBA" id="ARBA00022989"/>
    </source>
</evidence>
<protein>
    <submittedName>
        <fullName evidence="12">Kelch domain-containing protein 4</fullName>
    </submittedName>
</protein>
<dbReference type="PANTHER" id="PTHR46093:SF18">
    <property type="entry name" value="FIBRONECTIN TYPE-III DOMAIN-CONTAINING PROTEIN"/>
    <property type="match status" value="1"/>
</dbReference>
<dbReference type="InterPro" id="IPR006593">
    <property type="entry name" value="Cyt_b561/ferric_Rdtase_TM"/>
</dbReference>
<keyword evidence="6" id="KW-0249">Electron transport</keyword>
<evidence type="ECO:0000313" key="12">
    <source>
        <dbReference type="EMBL" id="OWF46840.1"/>
    </source>
</evidence>
<feature type="transmembrane region" description="Helical" evidence="10">
    <location>
        <begin position="460"/>
        <end position="481"/>
    </location>
</feature>
<dbReference type="OrthoDB" id="2419613at2759"/>
<evidence type="ECO:0000256" key="10">
    <source>
        <dbReference type="SAM" id="Phobius"/>
    </source>
</evidence>
<evidence type="ECO:0000256" key="2">
    <source>
        <dbReference type="ARBA" id="ARBA00022441"/>
    </source>
</evidence>
<evidence type="ECO:0000256" key="6">
    <source>
        <dbReference type="ARBA" id="ARBA00022982"/>
    </source>
</evidence>
<dbReference type="Pfam" id="PF24681">
    <property type="entry name" value="Kelch_KLHDC2_KLHL20_DRC7"/>
    <property type="match status" value="1"/>
</dbReference>